<dbReference type="EMBL" id="MKIM01000031">
    <property type="protein sequence ID" value="OLP42684.1"/>
    <property type="molecule type" value="Genomic_DNA"/>
</dbReference>
<protein>
    <submittedName>
        <fullName evidence="1">Uncharacterized protein</fullName>
    </submittedName>
</protein>
<proteinExistence type="predicted"/>
<reference evidence="1 2" key="1">
    <citation type="submission" date="2016-09" db="EMBL/GenBank/DDBJ databases">
        <title>Rhizobium oryziradicis sp. nov., isolated from the root of rice.</title>
        <authorList>
            <person name="Zhao J."/>
            <person name="Zhang X."/>
        </authorList>
    </citation>
    <scope>NUCLEOTIDE SEQUENCE [LARGE SCALE GENOMIC DNA]</scope>
    <source>
        <strain evidence="1 2">N19</strain>
    </source>
</reference>
<name>A0A1Q8ZLN5_9HYPH</name>
<comment type="caution">
    <text evidence="1">The sequence shown here is derived from an EMBL/GenBank/DDBJ whole genome shotgun (WGS) entry which is preliminary data.</text>
</comment>
<gene>
    <name evidence="1" type="ORF">BJF95_00690</name>
</gene>
<accession>A0A1Q8ZLN5</accession>
<evidence type="ECO:0000313" key="2">
    <source>
        <dbReference type="Proteomes" id="UP000186894"/>
    </source>
</evidence>
<organism evidence="1 2">
    <name type="scientific">Rhizobium oryziradicis</name>
    <dbReference type="NCBI Taxonomy" id="1867956"/>
    <lineage>
        <taxon>Bacteria</taxon>
        <taxon>Pseudomonadati</taxon>
        <taxon>Pseudomonadota</taxon>
        <taxon>Alphaproteobacteria</taxon>
        <taxon>Hyphomicrobiales</taxon>
        <taxon>Rhizobiaceae</taxon>
        <taxon>Rhizobium/Agrobacterium group</taxon>
        <taxon>Rhizobium</taxon>
    </lineage>
</organism>
<dbReference type="Proteomes" id="UP000186894">
    <property type="component" value="Unassembled WGS sequence"/>
</dbReference>
<dbReference type="STRING" id="1867956.BJF95_00690"/>
<keyword evidence="2" id="KW-1185">Reference proteome</keyword>
<evidence type="ECO:0000313" key="1">
    <source>
        <dbReference type="EMBL" id="OLP42684.1"/>
    </source>
</evidence>
<dbReference type="OrthoDB" id="8341966at2"/>
<dbReference type="AlphaFoldDB" id="A0A1Q8ZLN5"/>
<sequence length="250" mass="28075">MNLPHTEADSAKGSYDKTVAEWVYKFLVESGEPAKPVLLSKLGGRIAKEFGKPVRLLLGRGITLSQILSEQLEGKVGFTGTQGTLAVFLDETATSRRDEPLPRLDKVLWTAFFRPIKEGDRRFLRLKPEVYFWDGPEDSAAPSPGWEEIEPHRIPPEELALPQRNRAAYNAIEEWFKLRGYVLQDHVKAENSPQARSNYSPELNLEVAPLVSNTMTSKGIDALRHLVLSIPEKDRKGYSMPLDLLAALLL</sequence>
<dbReference type="RefSeq" id="WP_075641378.1">
    <property type="nucleotide sequence ID" value="NZ_MKIM01000031.1"/>
</dbReference>